<feature type="domain" description="FAD-binding FR-type" evidence="6">
    <location>
        <begin position="223"/>
        <end position="324"/>
    </location>
</feature>
<evidence type="ECO:0000313" key="7">
    <source>
        <dbReference type="EMBL" id="KZL19847.1"/>
    </source>
</evidence>
<gene>
    <name evidence="7" type="primary">cbdC</name>
    <name evidence="7" type="ORF">PsAD2_01669</name>
</gene>
<keyword evidence="2 5" id="KW-0812">Transmembrane</keyword>
<dbReference type="SUPFAM" id="SSF52343">
    <property type="entry name" value="Ferredoxin reductase-like, C-terminal NADP-linked domain"/>
    <property type="match status" value="1"/>
</dbReference>
<reference evidence="7 8" key="1">
    <citation type="journal article" date="2016" name="Front. Microbiol.">
        <title>Comparative Genomic Analysis Reveals a Diverse Repertoire of Genes Involved in Prokaryote-Eukaryote Interactions within the Pseudovibrio Genus.</title>
        <authorList>
            <person name="Romano S."/>
            <person name="Fernandez-Guerra A."/>
            <person name="Reen F.J."/>
            <person name="Glockner F.O."/>
            <person name="Crowley S.P."/>
            <person name="O'Sullivan O."/>
            <person name="Cotter P.D."/>
            <person name="Adams C."/>
            <person name="Dobson A.D."/>
            <person name="O'Gara F."/>
        </authorList>
    </citation>
    <scope>NUCLEOTIDE SEQUENCE [LARGE SCALE GENOMIC DNA]</scope>
    <source>
        <strain evidence="7 8">Ad2</strain>
    </source>
</reference>
<feature type="transmembrane region" description="Helical" evidence="5">
    <location>
        <begin position="199"/>
        <end position="218"/>
    </location>
</feature>
<dbReference type="InterPro" id="IPR017938">
    <property type="entry name" value="Riboflavin_synthase-like_b-brl"/>
</dbReference>
<keyword evidence="7" id="KW-0560">Oxidoreductase</keyword>
<name>A0A165ZFT4_9HYPH</name>
<dbReference type="EMBL" id="LMCB01000012">
    <property type="protein sequence ID" value="KZL19847.1"/>
    <property type="molecule type" value="Genomic_DNA"/>
</dbReference>
<evidence type="ECO:0000256" key="2">
    <source>
        <dbReference type="ARBA" id="ARBA00022692"/>
    </source>
</evidence>
<dbReference type="PRINTS" id="PR00410">
    <property type="entry name" value="PHEHYDRXLASE"/>
</dbReference>
<keyword evidence="4 5" id="KW-0472">Membrane</keyword>
<feature type="transmembrane region" description="Helical" evidence="5">
    <location>
        <begin position="50"/>
        <end position="68"/>
    </location>
</feature>
<dbReference type="PANTHER" id="PTHR47354">
    <property type="entry name" value="NADH OXIDOREDUCTASE HCR"/>
    <property type="match status" value="1"/>
</dbReference>
<dbReference type="Gene3D" id="2.40.30.10">
    <property type="entry name" value="Translation factors"/>
    <property type="match status" value="1"/>
</dbReference>
<dbReference type="SUPFAM" id="SSF63380">
    <property type="entry name" value="Riboflavin synthase domain-like"/>
    <property type="match status" value="1"/>
</dbReference>
<dbReference type="Pfam" id="PF08022">
    <property type="entry name" value="FAD_binding_8"/>
    <property type="match status" value="1"/>
</dbReference>
<evidence type="ECO:0000256" key="3">
    <source>
        <dbReference type="ARBA" id="ARBA00022989"/>
    </source>
</evidence>
<feature type="transmembrane region" description="Helical" evidence="5">
    <location>
        <begin position="25"/>
        <end position="44"/>
    </location>
</feature>
<evidence type="ECO:0000256" key="5">
    <source>
        <dbReference type="SAM" id="Phobius"/>
    </source>
</evidence>
<dbReference type="PATRIC" id="fig|989403.3.peg.1772"/>
<dbReference type="STRING" id="989403.SAMN05421798_10995"/>
<evidence type="ECO:0000259" key="6">
    <source>
        <dbReference type="PROSITE" id="PS51384"/>
    </source>
</evidence>
<dbReference type="PROSITE" id="PS51384">
    <property type="entry name" value="FAD_FR"/>
    <property type="match status" value="1"/>
</dbReference>
<protein>
    <submittedName>
        <fullName evidence="7">2-halobenzoate 1,2-dioxygenase electron transfer component</fullName>
    </submittedName>
</protein>
<proteinExistence type="predicted"/>
<evidence type="ECO:0000256" key="4">
    <source>
        <dbReference type="ARBA" id="ARBA00023136"/>
    </source>
</evidence>
<keyword evidence="3 5" id="KW-1133">Transmembrane helix</keyword>
<dbReference type="InterPro" id="IPR050415">
    <property type="entry name" value="MRET"/>
</dbReference>
<dbReference type="PANTHER" id="PTHR47354:SF5">
    <property type="entry name" value="PROTEIN RFBI"/>
    <property type="match status" value="1"/>
</dbReference>
<sequence length="460" mass="51553">MVGQIAMPSRLNGASIFGTGRKTQLAMGYLSLLILPYAATYMLGMDNKGWYGAILALINSIAMMAFFIQFPLGSRIKAIGLFANIDWSMTRHRQVGKWLGYIFFLHPFLILAPRFFVSFDVGMTSAYELLTAPQSLTGVVAWGIMVLWILTSIFKNKLPIKYETWRFTHMLGFVVIATLATLHITGVGRHGQFQPMFNVLWLFLCSGSLAMVGYNYLLKPRKLKSRPFKLANIKKVSSSDWELTLEKSDDAKFDFEAGQFAWINTSGSAHGVNEHPFSIASCRENLPYLSFLIRELGDYTSKLGDLTIGQDVYVDGPYGSVSLRCCERAKGIVLIAGGAGIGPMLGMLRKLAARNDQRPIRLIYGNNQFEQMVCQDEITALEQTMSDFCQQLVCAQATEQPGVYQGFIDRVSIQQNLESHEIEDWCFYLCGPQPMVNAVCGHLKGLQVRDKHVNFEQLSF</sequence>
<keyword evidence="7" id="KW-0223">Dioxygenase</keyword>
<feature type="transmembrane region" description="Helical" evidence="5">
    <location>
        <begin position="136"/>
        <end position="155"/>
    </location>
</feature>
<dbReference type="GO" id="GO:0051213">
    <property type="term" value="F:dioxygenase activity"/>
    <property type="evidence" value="ECO:0007669"/>
    <property type="project" value="UniProtKB-KW"/>
</dbReference>
<organism evidence="7 8">
    <name type="scientific">Pseudovibrio axinellae</name>
    <dbReference type="NCBI Taxonomy" id="989403"/>
    <lineage>
        <taxon>Bacteria</taxon>
        <taxon>Pseudomonadati</taxon>
        <taxon>Pseudomonadota</taxon>
        <taxon>Alphaproteobacteria</taxon>
        <taxon>Hyphomicrobiales</taxon>
        <taxon>Stappiaceae</taxon>
        <taxon>Pseudovibrio</taxon>
    </lineage>
</organism>
<comment type="caution">
    <text evidence="7">The sequence shown here is derived from an EMBL/GenBank/DDBJ whole genome shotgun (WGS) entry which is preliminary data.</text>
</comment>
<dbReference type="InterPro" id="IPR001433">
    <property type="entry name" value="OxRdtase_FAD/NAD-bd"/>
</dbReference>
<comment type="subcellular location">
    <subcellularLocation>
        <location evidence="1">Membrane</location>
        <topology evidence="1">Multi-pass membrane protein</topology>
    </subcellularLocation>
</comment>
<dbReference type="GO" id="GO:0016020">
    <property type="term" value="C:membrane"/>
    <property type="evidence" value="ECO:0007669"/>
    <property type="project" value="UniProtKB-SubCell"/>
</dbReference>
<dbReference type="InterPro" id="IPR013112">
    <property type="entry name" value="FAD-bd_8"/>
</dbReference>
<feature type="transmembrane region" description="Helical" evidence="5">
    <location>
        <begin position="167"/>
        <end position="187"/>
    </location>
</feature>
<evidence type="ECO:0000313" key="8">
    <source>
        <dbReference type="Proteomes" id="UP000076577"/>
    </source>
</evidence>
<accession>A0A165ZFT4</accession>
<dbReference type="InterPro" id="IPR013130">
    <property type="entry name" value="Fe3_Rdtase_TM_dom"/>
</dbReference>
<feature type="transmembrane region" description="Helical" evidence="5">
    <location>
        <begin position="98"/>
        <end position="116"/>
    </location>
</feature>
<evidence type="ECO:0000256" key="1">
    <source>
        <dbReference type="ARBA" id="ARBA00004141"/>
    </source>
</evidence>
<dbReference type="Pfam" id="PF01794">
    <property type="entry name" value="Ferric_reduct"/>
    <property type="match status" value="1"/>
</dbReference>
<dbReference type="Pfam" id="PF00175">
    <property type="entry name" value="NAD_binding_1"/>
    <property type="match status" value="1"/>
</dbReference>
<keyword evidence="8" id="KW-1185">Reference proteome</keyword>
<dbReference type="AlphaFoldDB" id="A0A165ZFT4"/>
<dbReference type="Gene3D" id="3.40.50.80">
    <property type="entry name" value="Nucleotide-binding domain of ferredoxin-NADP reductase (FNR) module"/>
    <property type="match status" value="1"/>
</dbReference>
<dbReference type="InterPro" id="IPR039261">
    <property type="entry name" value="FNR_nucleotide-bd"/>
</dbReference>
<dbReference type="Proteomes" id="UP000076577">
    <property type="component" value="Unassembled WGS sequence"/>
</dbReference>
<dbReference type="InterPro" id="IPR017927">
    <property type="entry name" value="FAD-bd_FR_type"/>
</dbReference>